<proteinExistence type="predicted"/>
<evidence type="ECO:0000313" key="1">
    <source>
        <dbReference type="EMBL" id="MBW0550094.1"/>
    </source>
</evidence>
<reference evidence="1" key="1">
    <citation type="submission" date="2021-03" db="EMBL/GenBank/DDBJ databases">
        <title>Draft genome sequence of rust myrtle Austropuccinia psidii MF-1, a brazilian biotype.</title>
        <authorList>
            <person name="Quecine M.C."/>
            <person name="Pachon D.M.R."/>
            <person name="Bonatelli M.L."/>
            <person name="Correr F.H."/>
            <person name="Franceschini L.M."/>
            <person name="Leite T.F."/>
            <person name="Margarido G.R.A."/>
            <person name="Almeida C.A."/>
            <person name="Ferrarezi J.A."/>
            <person name="Labate C.A."/>
        </authorList>
    </citation>
    <scope>NUCLEOTIDE SEQUENCE</scope>
    <source>
        <strain evidence="1">MF-1</strain>
    </source>
</reference>
<evidence type="ECO:0000313" key="2">
    <source>
        <dbReference type="Proteomes" id="UP000765509"/>
    </source>
</evidence>
<protein>
    <submittedName>
        <fullName evidence="1">Uncharacterized protein</fullName>
    </submittedName>
</protein>
<gene>
    <name evidence="1" type="ORF">O181_089809</name>
</gene>
<sequence length="102" mass="11544">MSLKEETHINTIHDLWVITPHGAIQHLGMLILMHEMTSTLLSDHLPPLPCILWHINCLLHLTMLTLTQSLASAPMPQHLCHKPSLCFHTPSHDLHSLPCLRS</sequence>
<organism evidence="1 2">
    <name type="scientific">Austropuccinia psidii MF-1</name>
    <dbReference type="NCBI Taxonomy" id="1389203"/>
    <lineage>
        <taxon>Eukaryota</taxon>
        <taxon>Fungi</taxon>
        <taxon>Dikarya</taxon>
        <taxon>Basidiomycota</taxon>
        <taxon>Pucciniomycotina</taxon>
        <taxon>Pucciniomycetes</taxon>
        <taxon>Pucciniales</taxon>
        <taxon>Sphaerophragmiaceae</taxon>
        <taxon>Austropuccinia</taxon>
    </lineage>
</organism>
<dbReference type="AlphaFoldDB" id="A0A9Q3IU91"/>
<dbReference type="EMBL" id="AVOT02055574">
    <property type="protein sequence ID" value="MBW0550094.1"/>
    <property type="molecule type" value="Genomic_DNA"/>
</dbReference>
<accession>A0A9Q3IU91</accession>
<name>A0A9Q3IU91_9BASI</name>
<keyword evidence="2" id="KW-1185">Reference proteome</keyword>
<dbReference type="Proteomes" id="UP000765509">
    <property type="component" value="Unassembled WGS sequence"/>
</dbReference>
<comment type="caution">
    <text evidence="1">The sequence shown here is derived from an EMBL/GenBank/DDBJ whole genome shotgun (WGS) entry which is preliminary data.</text>
</comment>